<protein>
    <submittedName>
        <fullName evidence="1">Uncharacterized protein</fullName>
    </submittedName>
</protein>
<reference evidence="1 2" key="1">
    <citation type="submission" date="2018-01" db="EMBL/GenBank/DDBJ databases">
        <title>Successful Treatment of Persistent Burkholderia cepacia Bacteremia with Ceftazidime-Avibactam.</title>
        <authorList>
            <person name="Tamma P."/>
            <person name="Fan Y."/>
            <person name="Bergman Y."/>
            <person name="Sick-Samuels A."/>
            <person name="Hsu A."/>
            <person name="Timp W."/>
            <person name="Simner P."/>
        </authorList>
    </citation>
    <scope>NUCLEOTIDE SEQUENCE [LARGE SCALE GENOMIC DNA]</scope>
    <source>
        <strain evidence="1 2">170816</strain>
    </source>
</reference>
<accession>A0A2S5DMA3</accession>
<name>A0A2S5DMA3_9BURK</name>
<evidence type="ECO:0000313" key="2">
    <source>
        <dbReference type="Proteomes" id="UP000238655"/>
    </source>
</evidence>
<comment type="caution">
    <text evidence="1">The sequence shown here is derived from an EMBL/GenBank/DDBJ whole genome shotgun (WGS) entry which is preliminary data.</text>
</comment>
<proteinExistence type="predicted"/>
<gene>
    <name evidence="1" type="ORF">C3743_40265</name>
</gene>
<dbReference type="Proteomes" id="UP000238655">
    <property type="component" value="Unassembled WGS sequence"/>
</dbReference>
<dbReference type="AlphaFoldDB" id="A0A2S5DMA3"/>
<sequence>MTTEINGLITESALQTGWRFEAIFHLGAMSPDESLPTALEDALDEEIPDIAVAVGISRRKSLDLDKDEFFEHVRRKHTFGFLVQVATPVRAYTGDGDSYFCSWGHYRTHWLYGDDLASLMPKIEAWVNDCCADDRKASNGNVNGVENHVQPS</sequence>
<dbReference type="RefSeq" id="WP_105750030.1">
    <property type="nucleotide sequence ID" value="NZ_PQVP01000006.1"/>
</dbReference>
<evidence type="ECO:0000313" key="1">
    <source>
        <dbReference type="EMBL" id="POZ80214.1"/>
    </source>
</evidence>
<dbReference type="EMBL" id="PQVP01000006">
    <property type="protein sequence ID" value="POZ80214.1"/>
    <property type="molecule type" value="Genomic_DNA"/>
</dbReference>
<dbReference type="PROSITE" id="PS50890">
    <property type="entry name" value="PUA"/>
    <property type="match status" value="1"/>
</dbReference>
<organism evidence="1 2">
    <name type="scientific">Burkholderia contaminans</name>
    <dbReference type="NCBI Taxonomy" id="488447"/>
    <lineage>
        <taxon>Bacteria</taxon>
        <taxon>Pseudomonadati</taxon>
        <taxon>Pseudomonadota</taxon>
        <taxon>Betaproteobacteria</taxon>
        <taxon>Burkholderiales</taxon>
        <taxon>Burkholderiaceae</taxon>
        <taxon>Burkholderia</taxon>
        <taxon>Burkholderia cepacia complex</taxon>
    </lineage>
</organism>